<dbReference type="PANTHER" id="PTHR13789:SF309">
    <property type="entry name" value="PUTATIVE (AFU_ORTHOLOGUE AFUA_6G14510)-RELATED"/>
    <property type="match status" value="1"/>
</dbReference>
<dbReference type="InterPro" id="IPR002938">
    <property type="entry name" value="FAD-bd"/>
</dbReference>
<evidence type="ECO:0000256" key="1">
    <source>
        <dbReference type="ARBA" id="ARBA00023002"/>
    </source>
</evidence>
<keyword evidence="1" id="KW-0560">Oxidoreductase</keyword>
<name>A0A6B1F747_9SYNE</name>
<evidence type="ECO:0000313" key="5">
    <source>
        <dbReference type="EMBL" id="MYG37565.1"/>
    </source>
</evidence>
<evidence type="ECO:0000256" key="3">
    <source>
        <dbReference type="SAM" id="MobiDB-lite"/>
    </source>
</evidence>
<feature type="domain" description="FAD-binding" evidence="4">
    <location>
        <begin position="326"/>
        <end position="388"/>
    </location>
</feature>
<dbReference type="PRINTS" id="PR00420">
    <property type="entry name" value="RNGMNOXGNASE"/>
</dbReference>
<accession>A0A6B1F747</accession>
<evidence type="ECO:0000259" key="4">
    <source>
        <dbReference type="Pfam" id="PF01494"/>
    </source>
</evidence>
<gene>
    <name evidence="5" type="ORF">F4162_00735</name>
</gene>
<dbReference type="InterPro" id="IPR036188">
    <property type="entry name" value="FAD/NAD-bd_sf"/>
</dbReference>
<dbReference type="InterPro" id="IPR050493">
    <property type="entry name" value="FAD-dep_Monooxygenase_BioMet"/>
</dbReference>
<feature type="compositionally biased region" description="Basic and acidic residues" evidence="3">
    <location>
        <begin position="381"/>
        <end position="399"/>
    </location>
</feature>
<organism evidence="5">
    <name type="scientific">Synechococcus sp. SB0676_bin_10</name>
    <dbReference type="NCBI Taxonomy" id="2604869"/>
    <lineage>
        <taxon>Bacteria</taxon>
        <taxon>Bacillati</taxon>
        <taxon>Cyanobacteriota</taxon>
        <taxon>Cyanophyceae</taxon>
        <taxon>Synechococcales</taxon>
        <taxon>Synechococcaceae</taxon>
        <taxon>Synechococcus</taxon>
    </lineage>
</organism>
<feature type="compositionally biased region" description="Basic and acidic residues" evidence="3">
    <location>
        <begin position="418"/>
        <end position="428"/>
    </location>
</feature>
<dbReference type="GO" id="GO:0071949">
    <property type="term" value="F:FAD binding"/>
    <property type="evidence" value="ECO:0007669"/>
    <property type="project" value="InterPro"/>
</dbReference>
<feature type="domain" description="FAD-binding" evidence="4">
    <location>
        <begin position="38"/>
        <end position="207"/>
    </location>
</feature>
<protein>
    <submittedName>
        <fullName evidence="5">FAD-dependent monooxygenase</fullName>
    </submittedName>
</protein>
<dbReference type="AlphaFoldDB" id="A0A6B1F747"/>
<keyword evidence="2 5" id="KW-0503">Monooxygenase</keyword>
<reference evidence="5" key="1">
    <citation type="submission" date="2019-09" db="EMBL/GenBank/DDBJ databases">
        <title>Characterisation of the sponge microbiome using genome-centric metagenomics.</title>
        <authorList>
            <person name="Engelberts J.P."/>
            <person name="Robbins S.J."/>
            <person name="De Goeij J.M."/>
            <person name="Aranda M."/>
            <person name="Bell S.C."/>
            <person name="Webster N.S."/>
        </authorList>
    </citation>
    <scope>NUCLEOTIDE SEQUENCE</scope>
    <source>
        <strain evidence="5">SB0676_bin_10</strain>
    </source>
</reference>
<proteinExistence type="predicted"/>
<dbReference type="Gene3D" id="3.50.50.60">
    <property type="entry name" value="FAD/NAD(P)-binding domain"/>
    <property type="match status" value="1"/>
</dbReference>
<evidence type="ECO:0000256" key="2">
    <source>
        <dbReference type="ARBA" id="ARBA00023033"/>
    </source>
</evidence>
<dbReference type="EMBL" id="VYDO01000030">
    <property type="protein sequence ID" value="MYG37565.1"/>
    <property type="molecule type" value="Genomic_DNA"/>
</dbReference>
<dbReference type="SUPFAM" id="SSF51905">
    <property type="entry name" value="FAD/NAD(P)-binding domain"/>
    <property type="match status" value="1"/>
</dbReference>
<dbReference type="PANTHER" id="PTHR13789">
    <property type="entry name" value="MONOOXYGENASE"/>
    <property type="match status" value="1"/>
</dbReference>
<comment type="caution">
    <text evidence="5">The sequence shown here is derived from an EMBL/GenBank/DDBJ whole genome shotgun (WGS) entry which is preliminary data.</text>
</comment>
<feature type="region of interest" description="Disordered" evidence="3">
    <location>
        <begin position="381"/>
        <end position="428"/>
    </location>
</feature>
<sequence length="428" mass="45662">MVRSPCGMIMEPALQGRSCDTGQGLANSAATGVGALRIGVVGAGTSGLTLAVLLQRQGHDVTLFERAAQPRTQGCGILLMARGLAALDQAGLGRIVDDLVAAAQPVRRFCFRNLRGDAVSSEPANENPSRRPSLLIRRSAILNRLWSAFDATALCGGATLETVDVQQPVAGSGGRPRVAAAFRDGRRWWGDLLIGADGIHSTLAAVVAPERRHHYLGDRVWRGLVQDDQFCRQGDFVVYARGRGIYANIFDLGHDEQGKAWTHWSFFCEEPCPATAALRRQRLAEPPPPAEVGKLPTDVQALFAATPATALVCNYSFDIDCLPRLALGPLALVGDAAHAMSSSQARGMCTGLEDAGVLAATIAARPGDPLAALAAYDRERRPVVHDSQRRSRRISERTGRRLSAAQPEAGPAWSPGSGERDRRTGGDQ</sequence>
<dbReference type="GO" id="GO:0004497">
    <property type="term" value="F:monooxygenase activity"/>
    <property type="evidence" value="ECO:0007669"/>
    <property type="project" value="UniProtKB-KW"/>
</dbReference>
<dbReference type="Pfam" id="PF01494">
    <property type="entry name" value="FAD_binding_3"/>
    <property type="match status" value="2"/>
</dbReference>